<dbReference type="PANTHER" id="PTHR18901:SF38">
    <property type="entry name" value="PSEUDOURIDINE-5'-PHOSPHATASE"/>
    <property type="match status" value="1"/>
</dbReference>
<dbReference type="CDD" id="cd07505">
    <property type="entry name" value="HAD_BPGM-like"/>
    <property type="match status" value="1"/>
</dbReference>
<dbReference type="STRING" id="1121302.SAMN02745163_01581"/>
<dbReference type="InterPro" id="IPR023214">
    <property type="entry name" value="HAD_sf"/>
</dbReference>
<evidence type="ECO:0000313" key="1">
    <source>
        <dbReference type="EMBL" id="SHJ25718.1"/>
    </source>
</evidence>
<dbReference type="RefSeq" id="WP_072986136.1">
    <property type="nucleotide sequence ID" value="NZ_FQZB01000007.1"/>
</dbReference>
<dbReference type="PRINTS" id="PR00413">
    <property type="entry name" value="HADHALOGNASE"/>
</dbReference>
<accession>A0A1M6HUC3</accession>
<keyword evidence="2" id="KW-1185">Reference proteome</keyword>
<dbReference type="GO" id="GO:0016791">
    <property type="term" value="F:phosphatase activity"/>
    <property type="evidence" value="ECO:0007669"/>
    <property type="project" value="TreeGrafter"/>
</dbReference>
<dbReference type="NCBIfam" id="TIGR01509">
    <property type="entry name" value="HAD-SF-IA-v3"/>
    <property type="match status" value="1"/>
</dbReference>
<dbReference type="SFLD" id="SFLDS00003">
    <property type="entry name" value="Haloacid_Dehalogenase"/>
    <property type="match status" value="1"/>
</dbReference>
<dbReference type="PANTHER" id="PTHR18901">
    <property type="entry name" value="2-DEOXYGLUCOSE-6-PHOSPHATE PHOSPHATASE 2"/>
    <property type="match status" value="1"/>
</dbReference>
<dbReference type="EMBL" id="FQZB01000007">
    <property type="protein sequence ID" value="SHJ25718.1"/>
    <property type="molecule type" value="Genomic_DNA"/>
</dbReference>
<dbReference type="Gene3D" id="3.40.50.1000">
    <property type="entry name" value="HAD superfamily/HAD-like"/>
    <property type="match status" value="1"/>
</dbReference>
<organism evidence="1 2">
    <name type="scientific">Clostridium cavendishii DSM 21758</name>
    <dbReference type="NCBI Taxonomy" id="1121302"/>
    <lineage>
        <taxon>Bacteria</taxon>
        <taxon>Bacillati</taxon>
        <taxon>Bacillota</taxon>
        <taxon>Clostridia</taxon>
        <taxon>Eubacteriales</taxon>
        <taxon>Clostridiaceae</taxon>
        <taxon>Clostridium</taxon>
    </lineage>
</organism>
<dbReference type="OrthoDB" id="9797743at2"/>
<dbReference type="InterPro" id="IPR006439">
    <property type="entry name" value="HAD-SF_hydro_IA"/>
</dbReference>
<proteinExistence type="predicted"/>
<reference evidence="1 2" key="1">
    <citation type="submission" date="2016-11" db="EMBL/GenBank/DDBJ databases">
        <authorList>
            <person name="Jaros S."/>
            <person name="Januszkiewicz K."/>
            <person name="Wedrychowicz H."/>
        </authorList>
    </citation>
    <scope>NUCLEOTIDE SEQUENCE [LARGE SCALE GENOMIC DNA]</scope>
    <source>
        <strain evidence="1 2">DSM 21758</strain>
    </source>
</reference>
<dbReference type="SFLD" id="SFLDG01129">
    <property type="entry name" value="C1.5:_HAD__Beta-PGM__Phosphata"/>
    <property type="match status" value="1"/>
</dbReference>
<dbReference type="InterPro" id="IPR023198">
    <property type="entry name" value="PGP-like_dom2"/>
</dbReference>
<dbReference type="InterPro" id="IPR036412">
    <property type="entry name" value="HAD-like_sf"/>
</dbReference>
<evidence type="ECO:0000313" key="2">
    <source>
        <dbReference type="Proteomes" id="UP000184310"/>
    </source>
</evidence>
<sequence>MEFNFSFKEKNYNGDVKVTDFEGAIFDLDGTLLDSMDVWEKIDIEFLSKRGLEVPDDYINNICAFSFKEAAKYTINLFNLDESEEDIINEWNEMAIHEYSNNVKLRPYAKEYLFYLKECGIKLAVATGLPKNLYEPALKNNCVFELFDVFCSTDDGGRGKGYPDVYLRALEKLNMSAEKCISFEDVLQGIINAKEVGLAVYAMYDKYSLKYKEKIIKIADGYLEDFKNAPIPY</sequence>
<dbReference type="SUPFAM" id="SSF56784">
    <property type="entry name" value="HAD-like"/>
    <property type="match status" value="1"/>
</dbReference>
<dbReference type="AlphaFoldDB" id="A0A1M6HUC3"/>
<dbReference type="Proteomes" id="UP000184310">
    <property type="component" value="Unassembled WGS sequence"/>
</dbReference>
<protein>
    <submittedName>
        <fullName evidence="1">Haloacid dehalogenase superfamily, subfamily IA, variant 3 with third motif having DD or ED</fullName>
    </submittedName>
</protein>
<dbReference type="InterPro" id="IPR041492">
    <property type="entry name" value="HAD_2"/>
</dbReference>
<gene>
    <name evidence="1" type="ORF">SAMN02745163_01581</name>
</gene>
<dbReference type="Pfam" id="PF13419">
    <property type="entry name" value="HAD_2"/>
    <property type="match status" value="1"/>
</dbReference>
<name>A0A1M6HUC3_9CLOT</name>
<dbReference type="Gene3D" id="1.10.150.240">
    <property type="entry name" value="Putative phosphatase, domain 2"/>
    <property type="match status" value="1"/>
</dbReference>